<name>A0A4P9XW87_9FUNG</name>
<dbReference type="GO" id="GO:0006303">
    <property type="term" value="P:double-strand break repair via nonhomologous end joining"/>
    <property type="evidence" value="ECO:0007669"/>
    <property type="project" value="TreeGrafter"/>
</dbReference>
<dbReference type="Gene3D" id="3.40.50.12650">
    <property type="match status" value="1"/>
</dbReference>
<organism evidence="2 3">
    <name type="scientific">Thamnocephalis sphaerospora</name>
    <dbReference type="NCBI Taxonomy" id="78915"/>
    <lineage>
        <taxon>Eukaryota</taxon>
        <taxon>Fungi</taxon>
        <taxon>Fungi incertae sedis</taxon>
        <taxon>Zoopagomycota</taxon>
        <taxon>Zoopagomycotina</taxon>
        <taxon>Zoopagomycetes</taxon>
        <taxon>Zoopagales</taxon>
        <taxon>Sigmoideomycetaceae</taxon>
        <taxon>Thamnocephalis</taxon>
    </lineage>
</organism>
<dbReference type="OrthoDB" id="3199091at2759"/>
<dbReference type="STRING" id="78915.A0A4P9XW87"/>
<reference evidence="3" key="1">
    <citation type="journal article" date="2018" name="Nat. Microbiol.">
        <title>Leveraging single-cell genomics to expand the fungal tree of life.</title>
        <authorList>
            <person name="Ahrendt S.R."/>
            <person name="Quandt C.A."/>
            <person name="Ciobanu D."/>
            <person name="Clum A."/>
            <person name="Salamov A."/>
            <person name="Andreopoulos B."/>
            <person name="Cheng J.F."/>
            <person name="Woyke T."/>
            <person name="Pelin A."/>
            <person name="Henrissat B."/>
            <person name="Reynolds N.K."/>
            <person name="Benny G.L."/>
            <person name="Smith M.E."/>
            <person name="James T.Y."/>
            <person name="Grigoriev I.V."/>
        </authorList>
    </citation>
    <scope>NUCLEOTIDE SEQUENCE [LARGE SCALE GENOMIC DNA]</scope>
    <source>
        <strain evidence="3">RSA 1356</strain>
    </source>
</reference>
<dbReference type="GO" id="GO:0036297">
    <property type="term" value="P:interstrand cross-link repair"/>
    <property type="evidence" value="ECO:0007669"/>
    <property type="project" value="TreeGrafter"/>
</dbReference>
<keyword evidence="3" id="KW-1185">Reference proteome</keyword>
<evidence type="ECO:0000259" key="1">
    <source>
        <dbReference type="Pfam" id="PF07522"/>
    </source>
</evidence>
<protein>
    <submittedName>
        <fullName evidence="2">DNA repair metallo-beta-lactamase-domain-containing protein</fullName>
    </submittedName>
</protein>
<dbReference type="Proteomes" id="UP000271241">
    <property type="component" value="Unassembled WGS sequence"/>
</dbReference>
<evidence type="ECO:0000313" key="3">
    <source>
        <dbReference type="Proteomes" id="UP000271241"/>
    </source>
</evidence>
<dbReference type="EMBL" id="KZ992460">
    <property type="protein sequence ID" value="RKP10302.1"/>
    <property type="molecule type" value="Genomic_DNA"/>
</dbReference>
<evidence type="ECO:0000313" key="2">
    <source>
        <dbReference type="EMBL" id="RKP10302.1"/>
    </source>
</evidence>
<proteinExistence type="predicted"/>
<feature type="domain" description="DNA repair metallo-beta-lactamase" evidence="1">
    <location>
        <begin position="25"/>
        <end position="141"/>
    </location>
</feature>
<dbReference type="PANTHER" id="PTHR23240">
    <property type="entry name" value="DNA CROSS-LINK REPAIR PROTEIN PSO2/SNM1-RELATED"/>
    <property type="match status" value="1"/>
</dbReference>
<dbReference type="InterPro" id="IPR011084">
    <property type="entry name" value="DRMBL"/>
</dbReference>
<dbReference type="PANTHER" id="PTHR23240:SF6">
    <property type="entry name" value="DNA CROSS-LINK REPAIR 1A PROTEIN"/>
    <property type="match status" value="1"/>
</dbReference>
<gene>
    <name evidence="2" type="ORF">THASP1DRAFT_13048</name>
</gene>
<dbReference type="Pfam" id="PF07522">
    <property type="entry name" value="DRMBL"/>
    <property type="match status" value="1"/>
</dbReference>
<dbReference type="GO" id="GO:0035312">
    <property type="term" value="F:5'-3' DNA exonuclease activity"/>
    <property type="evidence" value="ECO:0007669"/>
    <property type="project" value="TreeGrafter"/>
</dbReference>
<dbReference type="GO" id="GO:0003684">
    <property type="term" value="F:damaged DNA binding"/>
    <property type="evidence" value="ECO:0007669"/>
    <property type="project" value="TreeGrafter"/>
</dbReference>
<feature type="non-terminal residue" evidence="2">
    <location>
        <position position="1"/>
    </location>
</feature>
<accession>A0A4P9XW87</accession>
<sequence>AIGSKVCVTAEKRAILDSLDDVPLSTMLTTDPSKASVHVALVDYLERHRSAGFTSVVAFRPTGWTHTGPKQRVVLPSDLADAALPPTVPPLTARALRPTRHGPRVTLYSIPYSEHSSFRELACFVRTLSIRGRVQPTVNVSNERSRRQMQVWLDAWRKANQRAGGPLPLGDDIAEW</sequence>
<dbReference type="AlphaFoldDB" id="A0A4P9XW87"/>